<dbReference type="InterPro" id="IPR008333">
    <property type="entry name" value="Cbr1-like_FAD-bd_dom"/>
</dbReference>
<dbReference type="InterPro" id="IPR047683">
    <property type="entry name" value="BenC-like_FAD_NAD-bd"/>
</dbReference>
<dbReference type="PROSITE" id="PS00197">
    <property type="entry name" value="2FE2S_FER_1"/>
    <property type="match status" value="1"/>
</dbReference>
<feature type="domain" description="2Fe-2S ferredoxin-type" evidence="2">
    <location>
        <begin position="3"/>
        <end position="97"/>
    </location>
</feature>
<dbReference type="Proteomes" id="UP001320168">
    <property type="component" value="Unassembled WGS sequence"/>
</dbReference>
<dbReference type="PANTHER" id="PTHR47354">
    <property type="entry name" value="NADH OXIDOREDUCTASE HCR"/>
    <property type="match status" value="1"/>
</dbReference>
<dbReference type="Gene3D" id="3.10.20.30">
    <property type="match status" value="1"/>
</dbReference>
<dbReference type="InterPro" id="IPR001041">
    <property type="entry name" value="2Fe-2S_ferredoxin-type"/>
</dbReference>
<dbReference type="PANTHER" id="PTHR47354:SF5">
    <property type="entry name" value="PROTEIN RFBI"/>
    <property type="match status" value="1"/>
</dbReference>
<comment type="caution">
    <text evidence="5">The sequence shown here is derived from an EMBL/GenBank/DDBJ whole genome shotgun (WGS) entry which is preliminary data.</text>
</comment>
<accession>A0ABS9A8P5</accession>
<dbReference type="GO" id="GO:0051213">
    <property type="term" value="F:dioxygenase activity"/>
    <property type="evidence" value="ECO:0007669"/>
    <property type="project" value="UniProtKB-KW"/>
</dbReference>
<dbReference type="InterPro" id="IPR036010">
    <property type="entry name" value="2Fe-2S_ferredoxin-like_sf"/>
</dbReference>
<dbReference type="SUPFAM" id="SSF54292">
    <property type="entry name" value="2Fe-2S ferredoxin-like"/>
    <property type="match status" value="1"/>
</dbReference>
<dbReference type="Pfam" id="PF00970">
    <property type="entry name" value="FAD_binding_6"/>
    <property type="match status" value="1"/>
</dbReference>
<dbReference type="RefSeq" id="WP_234271709.1">
    <property type="nucleotide sequence ID" value="NZ_JABFTX010000005.1"/>
</dbReference>
<dbReference type="PROSITE" id="PS51384">
    <property type="entry name" value="FAD_FR"/>
    <property type="match status" value="1"/>
</dbReference>
<dbReference type="InterPro" id="IPR050415">
    <property type="entry name" value="MRET"/>
</dbReference>
<gene>
    <name evidence="5" type="ORF">HOP53_20420</name>
</gene>
<dbReference type="PRINTS" id="PR00410">
    <property type="entry name" value="PHEHYDRXLASE"/>
</dbReference>
<dbReference type="SUPFAM" id="SSF52343">
    <property type="entry name" value="Ferredoxin reductase-like, C-terminal NADP-linked domain"/>
    <property type="match status" value="1"/>
</dbReference>
<evidence type="ECO:0000313" key="5">
    <source>
        <dbReference type="EMBL" id="MCE8005201.1"/>
    </source>
</evidence>
<keyword evidence="5" id="KW-0560">Oxidoreductase</keyword>
<keyword evidence="6" id="KW-1185">Reference proteome</keyword>
<dbReference type="InterPro" id="IPR017896">
    <property type="entry name" value="4Fe4S_Fe-S-bd"/>
</dbReference>
<dbReference type="PRINTS" id="PR00371">
    <property type="entry name" value="FPNCR"/>
</dbReference>
<dbReference type="SUPFAM" id="SSF63380">
    <property type="entry name" value="Riboflavin synthase domain-like"/>
    <property type="match status" value="1"/>
</dbReference>
<dbReference type="InterPro" id="IPR017927">
    <property type="entry name" value="FAD-bd_FR_type"/>
</dbReference>
<feature type="domain" description="FAD-binding FR-type" evidence="4">
    <location>
        <begin position="104"/>
        <end position="209"/>
    </location>
</feature>
<dbReference type="NCBIfam" id="NF040810">
    <property type="entry name" value="BenC"/>
    <property type="match status" value="1"/>
</dbReference>
<dbReference type="CDD" id="cd00207">
    <property type="entry name" value="fer2"/>
    <property type="match status" value="1"/>
</dbReference>
<dbReference type="Gene3D" id="3.40.50.80">
    <property type="entry name" value="Nucleotide-binding domain of ferredoxin-NADP reductase (FNR) module"/>
    <property type="match status" value="1"/>
</dbReference>
<feature type="domain" description="4Fe-4S ferredoxin-type" evidence="3">
    <location>
        <begin position="30"/>
        <end position="62"/>
    </location>
</feature>
<dbReference type="InterPro" id="IPR012675">
    <property type="entry name" value="Beta-grasp_dom_sf"/>
</dbReference>
<evidence type="ECO:0000259" key="4">
    <source>
        <dbReference type="PROSITE" id="PS51384"/>
    </source>
</evidence>
<evidence type="ECO:0000259" key="3">
    <source>
        <dbReference type="PROSITE" id="PS51379"/>
    </source>
</evidence>
<dbReference type="InterPro" id="IPR017938">
    <property type="entry name" value="Riboflavin_synthase-like_b-brl"/>
</dbReference>
<dbReference type="CDD" id="cd06209">
    <property type="entry name" value="BenDO_FAD_NAD"/>
    <property type="match status" value="1"/>
</dbReference>
<dbReference type="Pfam" id="PF00111">
    <property type="entry name" value="Fer2"/>
    <property type="match status" value="1"/>
</dbReference>
<name>A0ABS9A8P5_9GAMM</name>
<dbReference type="InterPro" id="IPR001433">
    <property type="entry name" value="OxRdtase_FAD/NAD-bd"/>
</dbReference>
<dbReference type="InterPro" id="IPR006058">
    <property type="entry name" value="2Fe2S_fd_BS"/>
</dbReference>
<dbReference type="InterPro" id="IPR039261">
    <property type="entry name" value="FNR_nucleotide-bd"/>
</dbReference>
<evidence type="ECO:0000256" key="1">
    <source>
        <dbReference type="ARBA" id="ARBA00034078"/>
    </source>
</evidence>
<dbReference type="PROSITE" id="PS51085">
    <property type="entry name" value="2FE2S_FER_2"/>
    <property type="match status" value="1"/>
</dbReference>
<dbReference type="EMBL" id="JABFTX010000005">
    <property type="protein sequence ID" value="MCE8005201.1"/>
    <property type="molecule type" value="Genomic_DNA"/>
</dbReference>
<proteinExistence type="predicted"/>
<dbReference type="Pfam" id="PF00175">
    <property type="entry name" value="NAD_binding_1"/>
    <property type="match status" value="1"/>
</dbReference>
<reference evidence="5 6" key="1">
    <citation type="journal article" date="2021" name="Front. Microbiol.">
        <title>Aerobic Denitrification and Heterotrophic Sulfur Oxidation in the Genus Halomonas Revealed by Six Novel Species Characterizations and Genome-Based Analysis.</title>
        <authorList>
            <person name="Wang L."/>
            <person name="Shao Z."/>
        </authorList>
    </citation>
    <scope>NUCLEOTIDE SEQUENCE [LARGE SCALE GENOMIC DNA]</scope>
    <source>
        <strain evidence="5 6">MCCC 1A11081</strain>
    </source>
</reference>
<evidence type="ECO:0000259" key="2">
    <source>
        <dbReference type="PROSITE" id="PS51085"/>
    </source>
</evidence>
<sequence length="352" mass="38356">MSYTIALNFEDGVTRFISCKEGETVLDAAYRHKVNLPMDCSDGVCGTCKGTCEQGAFDLGDEYIDEALSDEEVAEGKVLTCQMVPSSDCVVQVPVASTLCKTAVGEFPARVAEVSRLSEDSFELVIDLDQEYLDEGEELAFLPGQYVNIQVPGSDETRSYSFSSAPGERRASFLIRNVPNGLMSGYLSGAAKPEDALTLTGPMGSFYLREVRRPVLMLAGGTGLAPFLAMLRQLQEQGCDQPVRLLYGVNVDDHLVKLDELDAFVEALPDFAYTTVVADAASEHMRKGYVTHHMAPELLHDGEVDVYLCGPPPMVDAVLTHFREQGISPASFHYEKFTPSLAPEEAKKEAVA</sequence>
<protein>
    <submittedName>
        <fullName evidence="5">Ring-hydroxylating dioxygenase ferredoxin reductase family protein</fullName>
    </submittedName>
</protein>
<dbReference type="Gene3D" id="2.40.30.10">
    <property type="entry name" value="Translation factors"/>
    <property type="match status" value="1"/>
</dbReference>
<organism evidence="5 6">
    <name type="scientific">Billgrantia ethanolica</name>
    <dbReference type="NCBI Taxonomy" id="2733486"/>
    <lineage>
        <taxon>Bacteria</taxon>
        <taxon>Pseudomonadati</taxon>
        <taxon>Pseudomonadota</taxon>
        <taxon>Gammaproteobacteria</taxon>
        <taxon>Oceanospirillales</taxon>
        <taxon>Halomonadaceae</taxon>
        <taxon>Billgrantia</taxon>
    </lineage>
</organism>
<keyword evidence="5" id="KW-0223">Dioxygenase</keyword>
<dbReference type="InterPro" id="IPR001709">
    <property type="entry name" value="Flavoprot_Pyr_Nucl_cyt_Rdtase"/>
</dbReference>
<dbReference type="PROSITE" id="PS51379">
    <property type="entry name" value="4FE4S_FER_2"/>
    <property type="match status" value="1"/>
</dbReference>
<comment type="cofactor">
    <cofactor evidence="1">
        <name>[2Fe-2S] cluster</name>
        <dbReference type="ChEBI" id="CHEBI:190135"/>
    </cofactor>
</comment>
<evidence type="ECO:0000313" key="6">
    <source>
        <dbReference type="Proteomes" id="UP001320168"/>
    </source>
</evidence>